<dbReference type="InterPro" id="IPR002227">
    <property type="entry name" value="Tyrosinase_Cu-bd"/>
</dbReference>
<dbReference type="InterPro" id="IPR008922">
    <property type="entry name" value="Di-copper_centre_dom_sf"/>
</dbReference>
<keyword evidence="7" id="KW-1185">Reference proteome</keyword>
<accession>A0A9N8DV73</accession>
<dbReference type="GO" id="GO:0016491">
    <property type="term" value="F:oxidoreductase activity"/>
    <property type="evidence" value="ECO:0007669"/>
    <property type="project" value="InterPro"/>
</dbReference>
<dbReference type="Proteomes" id="UP001153069">
    <property type="component" value="Unassembled WGS sequence"/>
</dbReference>
<dbReference type="PANTHER" id="PTHR11474:SF126">
    <property type="entry name" value="TYROSINASE-LIKE PROTEIN TYR-1-RELATED"/>
    <property type="match status" value="1"/>
</dbReference>
<protein>
    <submittedName>
        <fullName evidence="6">Common central domain of tyrosinase</fullName>
    </submittedName>
</protein>
<evidence type="ECO:0000259" key="5">
    <source>
        <dbReference type="PROSITE" id="PS00498"/>
    </source>
</evidence>
<keyword evidence="4" id="KW-0732">Signal</keyword>
<feature type="transmembrane region" description="Helical" evidence="3">
    <location>
        <begin position="473"/>
        <end position="491"/>
    </location>
</feature>
<evidence type="ECO:0000313" key="6">
    <source>
        <dbReference type="EMBL" id="CAB9508935.1"/>
    </source>
</evidence>
<evidence type="ECO:0000256" key="2">
    <source>
        <dbReference type="ARBA" id="ARBA00023008"/>
    </source>
</evidence>
<proteinExistence type="predicted"/>
<keyword evidence="3" id="KW-0472">Membrane</keyword>
<dbReference type="Gene3D" id="1.10.1280.10">
    <property type="entry name" value="Di-copper center containing domain from catechol oxidase"/>
    <property type="match status" value="1"/>
</dbReference>
<feature type="chain" id="PRO_5040335952" evidence="4">
    <location>
        <begin position="21"/>
        <end position="492"/>
    </location>
</feature>
<keyword evidence="3" id="KW-0812">Transmembrane</keyword>
<organism evidence="6 7">
    <name type="scientific">Seminavis robusta</name>
    <dbReference type="NCBI Taxonomy" id="568900"/>
    <lineage>
        <taxon>Eukaryota</taxon>
        <taxon>Sar</taxon>
        <taxon>Stramenopiles</taxon>
        <taxon>Ochrophyta</taxon>
        <taxon>Bacillariophyta</taxon>
        <taxon>Bacillariophyceae</taxon>
        <taxon>Bacillariophycidae</taxon>
        <taxon>Naviculales</taxon>
        <taxon>Naviculaceae</taxon>
        <taxon>Seminavis</taxon>
    </lineage>
</organism>
<evidence type="ECO:0000256" key="3">
    <source>
        <dbReference type="SAM" id="Phobius"/>
    </source>
</evidence>
<sequence length="492" mass="54013">MAIYSSITLSLFLLSSFASAEFFAHPLRPDPAPMACGSSPDDATCPTCNAAPRDCHPRVRRSWSTLTVEEKEKFIRALKIIKNTPTPNGQQIYGMEFINYDEFILQHAAAVADPRGDQAHLDQHFSLFHRLLLLRFENTVLSVDPSLQGIPYWDLRDGVESVFGPGEVEFGSTTGTGPNHEVQDGAFAEGWSVSEYEHEMTLGARHLPDDFPLIFSTATGVRLLRSSDVPTNQFVRYPTCTDEVPGPLMYSAANFETCVSQKNFEDFYWCLESPTTNGAHELGHFWIGSADDDGKKFGFGCPDFAPPNLKLPGVRQGDYIDKLTSPNDPIFMLHHAFIDMLSFSFMRRNPDMADQYWGFKASATVASLPQTEGTFLNDMVSSQWPFLGVELLDNADAPSGELHYWEALCWVGPETAAYTYDAFQDANICQEPASADPSSEPVPDESTVLEPTETAVGDALRGAIGTTSSASTLLVSSWLVAMGAVLLGVVAI</sequence>
<reference evidence="6" key="1">
    <citation type="submission" date="2020-06" db="EMBL/GenBank/DDBJ databases">
        <authorList>
            <consortium name="Plant Systems Biology data submission"/>
        </authorList>
    </citation>
    <scope>NUCLEOTIDE SEQUENCE</scope>
    <source>
        <strain evidence="6">D6</strain>
    </source>
</reference>
<feature type="signal peptide" evidence="4">
    <location>
        <begin position="1"/>
        <end position="20"/>
    </location>
</feature>
<dbReference type="AlphaFoldDB" id="A0A9N8DV73"/>
<dbReference type="GO" id="GO:0046872">
    <property type="term" value="F:metal ion binding"/>
    <property type="evidence" value="ECO:0007669"/>
    <property type="project" value="UniProtKB-KW"/>
</dbReference>
<keyword evidence="2" id="KW-0186">Copper</keyword>
<name>A0A9N8DV73_9STRA</name>
<comment type="caution">
    <text evidence="6">The sequence shown here is derived from an EMBL/GenBank/DDBJ whole genome shotgun (WGS) entry which is preliminary data.</text>
</comment>
<dbReference type="PANTHER" id="PTHR11474">
    <property type="entry name" value="TYROSINASE FAMILY MEMBER"/>
    <property type="match status" value="1"/>
</dbReference>
<keyword evidence="3" id="KW-1133">Transmembrane helix</keyword>
<dbReference type="SUPFAM" id="SSF48056">
    <property type="entry name" value="Di-copper centre-containing domain"/>
    <property type="match status" value="1"/>
</dbReference>
<dbReference type="PROSITE" id="PS00498">
    <property type="entry name" value="TYROSINASE_2"/>
    <property type="match status" value="1"/>
</dbReference>
<keyword evidence="1" id="KW-0479">Metal-binding</keyword>
<dbReference type="OrthoDB" id="6132182at2759"/>
<dbReference type="EMBL" id="CAICTM010000366">
    <property type="protein sequence ID" value="CAB9508935.1"/>
    <property type="molecule type" value="Genomic_DNA"/>
</dbReference>
<feature type="domain" description="Tyrosinase copper-binding" evidence="5">
    <location>
        <begin position="328"/>
        <end position="339"/>
    </location>
</feature>
<dbReference type="Pfam" id="PF00264">
    <property type="entry name" value="Tyrosinase"/>
    <property type="match status" value="1"/>
</dbReference>
<dbReference type="PRINTS" id="PR00092">
    <property type="entry name" value="TYROSINASE"/>
</dbReference>
<evidence type="ECO:0000256" key="1">
    <source>
        <dbReference type="ARBA" id="ARBA00022723"/>
    </source>
</evidence>
<gene>
    <name evidence="6" type="ORF">SEMRO_367_G127820.1</name>
</gene>
<dbReference type="InterPro" id="IPR050316">
    <property type="entry name" value="Tyrosinase/Hemocyanin"/>
</dbReference>
<evidence type="ECO:0000256" key="4">
    <source>
        <dbReference type="SAM" id="SignalP"/>
    </source>
</evidence>
<evidence type="ECO:0000313" key="7">
    <source>
        <dbReference type="Proteomes" id="UP001153069"/>
    </source>
</evidence>